<evidence type="ECO:0000313" key="8">
    <source>
        <dbReference type="Proteomes" id="UP000562027"/>
    </source>
</evidence>
<name>A0A840LF48_9BURK</name>
<protein>
    <submittedName>
        <fullName evidence="7">KDO2-lipid IV(A) lauroyltransferase</fullName>
        <ecNumber evidence="7">2.3.1.241</ecNumber>
    </submittedName>
</protein>
<keyword evidence="5" id="KW-0472">Membrane</keyword>
<dbReference type="AlphaFoldDB" id="A0A840LF48"/>
<keyword evidence="6 7" id="KW-0012">Acyltransferase</keyword>
<dbReference type="GO" id="GO:0005886">
    <property type="term" value="C:plasma membrane"/>
    <property type="evidence" value="ECO:0007669"/>
    <property type="project" value="UniProtKB-SubCell"/>
</dbReference>
<evidence type="ECO:0000313" key="7">
    <source>
        <dbReference type="EMBL" id="MBB4845625.1"/>
    </source>
</evidence>
<dbReference type="PIRSF" id="PIRSF026649">
    <property type="entry name" value="MsbB"/>
    <property type="match status" value="1"/>
</dbReference>
<dbReference type="EMBL" id="JACHLP010000010">
    <property type="protein sequence ID" value="MBB4845625.1"/>
    <property type="molecule type" value="Genomic_DNA"/>
</dbReference>
<keyword evidence="3" id="KW-0997">Cell inner membrane</keyword>
<evidence type="ECO:0000256" key="1">
    <source>
        <dbReference type="ARBA" id="ARBA00004533"/>
    </source>
</evidence>
<evidence type="ECO:0000256" key="6">
    <source>
        <dbReference type="ARBA" id="ARBA00023315"/>
    </source>
</evidence>
<sequence>MLLLFRLLSKFPLRLLHAFGALAGWLTYAASKTYRRRYQANVRIAGMAWPEARGGIAHAGRMILETPWLWMRPPTQPLGTALRWDGAELIEAALQNGKGLVLLTPHLGCFEICAQAYAETFAETRVQGRARLSPITVLFRPARQAWLRAVVDASRGRPGLATAPANLAGVRQMIRALRQGHTIGLLPDQVPPQGLGVWAPFFGLPAYTMTMAGKLLQQTGAAALLIWGERLPKGQGFVVHVRPAPQIAPEQAPESAAETINKAMEEMIRLAPDQYLWGYHRYKQPRGLDIAAAPAEHQEKV</sequence>
<organism evidence="7 8">
    <name type="scientific">Roseateles oligotrophus</name>
    <dbReference type="NCBI Taxonomy" id="1769250"/>
    <lineage>
        <taxon>Bacteria</taxon>
        <taxon>Pseudomonadati</taxon>
        <taxon>Pseudomonadota</taxon>
        <taxon>Betaproteobacteria</taxon>
        <taxon>Burkholderiales</taxon>
        <taxon>Sphaerotilaceae</taxon>
        <taxon>Roseateles</taxon>
    </lineage>
</organism>
<accession>A0A840LF48</accession>
<dbReference type="CDD" id="cd07984">
    <property type="entry name" value="LPLAT_LABLAT-like"/>
    <property type="match status" value="1"/>
</dbReference>
<dbReference type="Proteomes" id="UP000562027">
    <property type="component" value="Unassembled WGS sequence"/>
</dbReference>
<dbReference type="PANTHER" id="PTHR30606">
    <property type="entry name" value="LIPID A BIOSYNTHESIS LAUROYL ACYLTRANSFERASE"/>
    <property type="match status" value="1"/>
</dbReference>
<dbReference type="GO" id="GO:0009247">
    <property type="term" value="P:glycolipid biosynthetic process"/>
    <property type="evidence" value="ECO:0007669"/>
    <property type="project" value="UniProtKB-ARBA"/>
</dbReference>
<proteinExistence type="predicted"/>
<evidence type="ECO:0000256" key="4">
    <source>
        <dbReference type="ARBA" id="ARBA00022679"/>
    </source>
</evidence>
<reference evidence="7 8" key="1">
    <citation type="submission" date="2020-08" db="EMBL/GenBank/DDBJ databases">
        <title>Functional genomics of gut bacteria from endangered species of beetles.</title>
        <authorList>
            <person name="Carlos-Shanley C."/>
        </authorList>
    </citation>
    <scope>NUCLEOTIDE SEQUENCE [LARGE SCALE GENOMIC DNA]</scope>
    <source>
        <strain evidence="7 8">S00239</strain>
    </source>
</reference>
<dbReference type="RefSeq" id="WP_184303777.1">
    <property type="nucleotide sequence ID" value="NZ_JACHLP010000010.1"/>
</dbReference>
<dbReference type="GO" id="GO:0008913">
    <property type="term" value="F:Kdo2-lipid IVA acyltransferase activity"/>
    <property type="evidence" value="ECO:0007669"/>
    <property type="project" value="UniProtKB-EC"/>
</dbReference>
<dbReference type="EC" id="2.3.1.241" evidence="7"/>
<evidence type="ECO:0000256" key="5">
    <source>
        <dbReference type="ARBA" id="ARBA00023136"/>
    </source>
</evidence>
<dbReference type="PANTHER" id="PTHR30606:SF10">
    <property type="entry name" value="PHOSPHATIDYLINOSITOL MANNOSIDE ACYLTRANSFERASE"/>
    <property type="match status" value="1"/>
</dbReference>
<gene>
    <name evidence="7" type="ORF">HNP55_004177</name>
</gene>
<comment type="caution">
    <text evidence="7">The sequence shown here is derived from an EMBL/GenBank/DDBJ whole genome shotgun (WGS) entry which is preliminary data.</text>
</comment>
<keyword evidence="4 7" id="KW-0808">Transferase</keyword>
<keyword evidence="8" id="KW-1185">Reference proteome</keyword>
<dbReference type="Pfam" id="PF03279">
    <property type="entry name" value="Lip_A_acyltrans"/>
    <property type="match status" value="1"/>
</dbReference>
<evidence type="ECO:0000256" key="2">
    <source>
        <dbReference type="ARBA" id="ARBA00022475"/>
    </source>
</evidence>
<evidence type="ECO:0000256" key="3">
    <source>
        <dbReference type="ARBA" id="ARBA00022519"/>
    </source>
</evidence>
<keyword evidence="2" id="KW-1003">Cell membrane</keyword>
<dbReference type="InterPro" id="IPR004960">
    <property type="entry name" value="LipA_acyltrans"/>
</dbReference>
<comment type="subcellular location">
    <subcellularLocation>
        <location evidence="1">Cell inner membrane</location>
    </subcellularLocation>
</comment>
<dbReference type="NCBIfam" id="NF006487">
    <property type="entry name" value="PRK08905.1"/>
    <property type="match status" value="1"/>
</dbReference>